<feature type="region of interest" description="Disordered" evidence="2">
    <location>
        <begin position="1"/>
        <end position="103"/>
    </location>
</feature>
<keyword evidence="4" id="KW-1185">Reference proteome</keyword>
<gene>
    <name evidence="3" type="ORF">FA13DRAFT_1809827</name>
</gene>
<dbReference type="EMBL" id="QPFP01000004">
    <property type="protein sequence ID" value="TEB37274.1"/>
    <property type="molecule type" value="Genomic_DNA"/>
</dbReference>
<sequence>MREPAPVEPAQLRIVPGAPPKDVPSKAAAKRRRKAKGGKGDQGDDAPATPIVDSAALTPAAPAPIELKPDLAPPPTITREGSAAPGSAQVGNSPLPDDDGGPLLSPIAELVNKRLKATSKKITRFVGYASMEPEKLNDDQKRSVKSISVLEAVQKELGEVKKVIENYEADLAQGLAAKRLDSERAEKERIQTAISTAESTIISRTSTLLSFLRLSVSFGTAPFESAASAVFADDLERGAVYSLAQTLTGADTDSGPEVKDQLLNGFLKLEGEFQGVGFARIDEIVHALLNAPTPIPESPIDDRQQSVSAPSVSGDDRGDPTATAGPGLAQSQSLTGSFHFMQESEIDEPAQEEEQEHEHESNFEESAEWVEKPVEFLDVGGDIPPPPGLEHPNGTVAAAAVAPTVEKGAVGTSVGGGGSTLDWANTEGEDSLPPIESLQPSGSATPADPTTVEGIITITLDIGEDLGEDLGLKAREEREGGGAWAFQGREGRV</sequence>
<protein>
    <submittedName>
        <fullName evidence="3">Uncharacterized protein</fullName>
    </submittedName>
</protein>
<dbReference type="Proteomes" id="UP000298030">
    <property type="component" value="Unassembled WGS sequence"/>
</dbReference>
<evidence type="ECO:0000313" key="4">
    <source>
        <dbReference type="Proteomes" id="UP000298030"/>
    </source>
</evidence>
<name>A0A4Y7TTL8_COPMI</name>
<evidence type="ECO:0000313" key="3">
    <source>
        <dbReference type="EMBL" id="TEB37274.1"/>
    </source>
</evidence>
<feature type="compositionally biased region" description="Acidic residues" evidence="2">
    <location>
        <begin position="346"/>
        <end position="355"/>
    </location>
</feature>
<dbReference type="OrthoDB" id="2409325at2759"/>
<keyword evidence="1" id="KW-0175">Coiled coil</keyword>
<feature type="region of interest" description="Disordered" evidence="2">
    <location>
        <begin position="295"/>
        <end position="331"/>
    </location>
</feature>
<accession>A0A4Y7TTL8</accession>
<feature type="region of interest" description="Disordered" evidence="2">
    <location>
        <begin position="346"/>
        <end position="367"/>
    </location>
</feature>
<evidence type="ECO:0000256" key="1">
    <source>
        <dbReference type="SAM" id="Coils"/>
    </source>
</evidence>
<feature type="compositionally biased region" description="Basic residues" evidence="2">
    <location>
        <begin position="28"/>
        <end position="37"/>
    </location>
</feature>
<evidence type="ECO:0000256" key="2">
    <source>
        <dbReference type="SAM" id="MobiDB-lite"/>
    </source>
</evidence>
<proteinExistence type="predicted"/>
<organism evidence="3 4">
    <name type="scientific">Coprinellus micaceus</name>
    <name type="common">Glistening ink-cap mushroom</name>
    <name type="synonym">Coprinus micaceus</name>
    <dbReference type="NCBI Taxonomy" id="71717"/>
    <lineage>
        <taxon>Eukaryota</taxon>
        <taxon>Fungi</taxon>
        <taxon>Dikarya</taxon>
        <taxon>Basidiomycota</taxon>
        <taxon>Agaricomycotina</taxon>
        <taxon>Agaricomycetes</taxon>
        <taxon>Agaricomycetidae</taxon>
        <taxon>Agaricales</taxon>
        <taxon>Agaricineae</taxon>
        <taxon>Psathyrellaceae</taxon>
        <taxon>Coprinellus</taxon>
    </lineage>
</organism>
<reference evidence="3 4" key="1">
    <citation type="journal article" date="2019" name="Nat. Ecol. Evol.">
        <title>Megaphylogeny resolves global patterns of mushroom evolution.</title>
        <authorList>
            <person name="Varga T."/>
            <person name="Krizsan K."/>
            <person name="Foldi C."/>
            <person name="Dima B."/>
            <person name="Sanchez-Garcia M."/>
            <person name="Sanchez-Ramirez S."/>
            <person name="Szollosi G.J."/>
            <person name="Szarkandi J.G."/>
            <person name="Papp V."/>
            <person name="Albert L."/>
            <person name="Andreopoulos W."/>
            <person name="Angelini C."/>
            <person name="Antonin V."/>
            <person name="Barry K.W."/>
            <person name="Bougher N.L."/>
            <person name="Buchanan P."/>
            <person name="Buyck B."/>
            <person name="Bense V."/>
            <person name="Catcheside P."/>
            <person name="Chovatia M."/>
            <person name="Cooper J."/>
            <person name="Damon W."/>
            <person name="Desjardin D."/>
            <person name="Finy P."/>
            <person name="Geml J."/>
            <person name="Haridas S."/>
            <person name="Hughes K."/>
            <person name="Justo A."/>
            <person name="Karasinski D."/>
            <person name="Kautmanova I."/>
            <person name="Kiss B."/>
            <person name="Kocsube S."/>
            <person name="Kotiranta H."/>
            <person name="LaButti K.M."/>
            <person name="Lechner B.E."/>
            <person name="Liimatainen K."/>
            <person name="Lipzen A."/>
            <person name="Lukacs Z."/>
            <person name="Mihaltcheva S."/>
            <person name="Morgado L.N."/>
            <person name="Niskanen T."/>
            <person name="Noordeloos M.E."/>
            <person name="Ohm R.A."/>
            <person name="Ortiz-Santana B."/>
            <person name="Ovrebo C."/>
            <person name="Racz N."/>
            <person name="Riley R."/>
            <person name="Savchenko A."/>
            <person name="Shiryaev A."/>
            <person name="Soop K."/>
            <person name="Spirin V."/>
            <person name="Szebenyi C."/>
            <person name="Tomsovsky M."/>
            <person name="Tulloss R.E."/>
            <person name="Uehling J."/>
            <person name="Grigoriev I.V."/>
            <person name="Vagvolgyi C."/>
            <person name="Papp T."/>
            <person name="Martin F.M."/>
            <person name="Miettinen O."/>
            <person name="Hibbett D.S."/>
            <person name="Nagy L.G."/>
        </authorList>
    </citation>
    <scope>NUCLEOTIDE SEQUENCE [LARGE SCALE GENOMIC DNA]</scope>
    <source>
        <strain evidence="3 4">FP101781</strain>
    </source>
</reference>
<dbReference type="AlphaFoldDB" id="A0A4Y7TTL8"/>
<comment type="caution">
    <text evidence="3">The sequence shown here is derived from an EMBL/GenBank/DDBJ whole genome shotgun (WGS) entry which is preliminary data.</text>
</comment>
<feature type="coiled-coil region" evidence="1">
    <location>
        <begin position="150"/>
        <end position="200"/>
    </location>
</feature>
<feature type="region of interest" description="Disordered" evidence="2">
    <location>
        <begin position="409"/>
        <end position="449"/>
    </location>
</feature>
<dbReference type="STRING" id="71717.A0A4Y7TTL8"/>